<proteinExistence type="predicted"/>
<dbReference type="AlphaFoldDB" id="D7WF92"/>
<feature type="domain" description="Calcineurin-like phosphoesterase" evidence="3">
    <location>
        <begin position="246"/>
        <end position="458"/>
    </location>
</feature>
<dbReference type="eggNOG" id="COG1409">
    <property type="taxonomic scope" value="Bacteria"/>
</dbReference>
<dbReference type="Proteomes" id="UP000004208">
    <property type="component" value="Unassembled WGS sequence"/>
</dbReference>
<gene>
    <name evidence="5" type="ORF">HMPREF0291_12184</name>
</gene>
<dbReference type="Pfam" id="PF00149">
    <property type="entry name" value="Metallophos"/>
    <property type="match status" value="1"/>
</dbReference>
<feature type="chain" id="PRO_5003108289" evidence="2">
    <location>
        <begin position="26"/>
        <end position="610"/>
    </location>
</feature>
<sequence length="610" mass="69377">MFTKSKYFKTIAIVSGSALFITACAAENENGENVAEETATATETDVEEVDPVYGEKNGLDLIELQDDKPEVAEVEVDNEPDRIAMNLMEDTSTEMGFNWYTKDDLDDSMLLVSEQEDMSEAMEFPAEATEVTNRYAERDKDGYFIYSAATFDEEGDMLVDDEGNPEEVEGYFTDEQIDRENTKWTADGSKLAHLALVDVKEHSNKATATGLEPNKTYYFQVGSESEGYSETGTFTTSNPDEESFQFIHYTDTQNAYWNEHVNNEAAYGANTLEKAMEVAPDANFALHTGDFVETAAVEDEWVDNLNASHDANIKLPHAYTPGNHDEYNLRWEEGVHETAFNEHTNVPVSNDKIDGGSYYSFDYSGAHFVVMNTNDNKESDDNPDEGAVGREQMEWAKEDIRKARENGANWIILAYHKPVYSASYHSLQDEDVQVTREEFVQMADELDVDLVLQGHDHNLTRTKSLTYSPDNFSYGEVEDTEKREIDGVEHHVNPDGVTYVIPNTSGTKTYDAIYQKGADHVHKVREKLDWMTEEDVDTWNDLFDVAEQPEKTPKFDHKHDNYRQSTIQSFAVYTVTEKEFKIDFYQVEGDLHNGEDREVKLYNSYGITKE</sequence>
<dbReference type="Gene3D" id="3.60.21.10">
    <property type="match status" value="1"/>
</dbReference>
<dbReference type="GO" id="GO:0046872">
    <property type="term" value="F:metal ion binding"/>
    <property type="evidence" value="ECO:0007669"/>
    <property type="project" value="InterPro"/>
</dbReference>
<keyword evidence="6" id="KW-1185">Reference proteome</keyword>
<evidence type="ECO:0000256" key="1">
    <source>
        <dbReference type="ARBA" id="ARBA00022729"/>
    </source>
</evidence>
<dbReference type="SUPFAM" id="SSF49363">
    <property type="entry name" value="Purple acid phosphatase, N-terminal domain"/>
    <property type="match status" value="1"/>
</dbReference>
<evidence type="ECO:0000313" key="5">
    <source>
        <dbReference type="EMBL" id="EFK54526.1"/>
    </source>
</evidence>
<dbReference type="InterPro" id="IPR015914">
    <property type="entry name" value="PAPs_N"/>
</dbReference>
<organism evidence="5 6">
    <name type="scientific">Corynebacterium genitalium ATCC 33030</name>
    <dbReference type="NCBI Taxonomy" id="585529"/>
    <lineage>
        <taxon>Bacteria</taxon>
        <taxon>Bacillati</taxon>
        <taxon>Actinomycetota</taxon>
        <taxon>Actinomycetes</taxon>
        <taxon>Mycobacteriales</taxon>
        <taxon>Corynebacteriaceae</taxon>
        <taxon>Corynebacterium</taxon>
    </lineage>
</organism>
<dbReference type="PANTHER" id="PTHR45867:SF3">
    <property type="entry name" value="ACID PHOSPHATASE TYPE 7"/>
    <property type="match status" value="1"/>
</dbReference>
<evidence type="ECO:0000313" key="6">
    <source>
        <dbReference type="Proteomes" id="UP000004208"/>
    </source>
</evidence>
<dbReference type="PANTHER" id="PTHR45867">
    <property type="entry name" value="PURPLE ACID PHOSPHATASE"/>
    <property type="match status" value="1"/>
</dbReference>
<dbReference type="EMBL" id="ACLJ02000003">
    <property type="protein sequence ID" value="EFK54526.1"/>
    <property type="molecule type" value="Genomic_DNA"/>
</dbReference>
<accession>D7WF92</accession>
<dbReference type="OrthoDB" id="9804511at2"/>
<evidence type="ECO:0000259" key="4">
    <source>
        <dbReference type="Pfam" id="PF16656"/>
    </source>
</evidence>
<dbReference type="HOGENOM" id="CLU_465333_0_0_11"/>
<dbReference type="RefSeq" id="WP_005291491.1">
    <property type="nucleotide sequence ID" value="NZ_CM000961.1"/>
</dbReference>
<dbReference type="PROSITE" id="PS51257">
    <property type="entry name" value="PROKAR_LIPOPROTEIN"/>
    <property type="match status" value="1"/>
</dbReference>
<dbReference type="GO" id="GO:0003993">
    <property type="term" value="F:acid phosphatase activity"/>
    <property type="evidence" value="ECO:0007669"/>
    <property type="project" value="InterPro"/>
</dbReference>
<dbReference type="STRING" id="585529.HMPREF0291_12184"/>
<keyword evidence="1 2" id="KW-0732">Signal</keyword>
<feature type="domain" description="Purple acid phosphatase N-terminal" evidence="4">
    <location>
        <begin position="182"/>
        <end position="236"/>
    </location>
</feature>
<dbReference type="InterPro" id="IPR029052">
    <property type="entry name" value="Metallo-depent_PP-like"/>
</dbReference>
<protein>
    <submittedName>
        <fullName evidence="5">Ser/Thr phosphatase family protein</fullName>
    </submittedName>
</protein>
<reference evidence="5" key="1">
    <citation type="submission" date="2010-06" db="EMBL/GenBank/DDBJ databases">
        <authorList>
            <person name="Muzny D."/>
            <person name="Qin X."/>
            <person name="Buhay C."/>
            <person name="Dugan-Rocha S."/>
            <person name="Ding Y."/>
            <person name="Chen G."/>
            <person name="Hawes A."/>
            <person name="Holder M."/>
            <person name="Jhangiani S."/>
            <person name="Johnson A."/>
            <person name="Khan Z."/>
            <person name="Li Z."/>
            <person name="Liu W."/>
            <person name="Liu X."/>
            <person name="Perez L."/>
            <person name="Shen H."/>
            <person name="Wang Q."/>
            <person name="Watt J."/>
            <person name="Xi L."/>
            <person name="Xin Y."/>
            <person name="Zhou J."/>
            <person name="Deng J."/>
            <person name="Jiang H."/>
            <person name="Liu Y."/>
            <person name="Qu J."/>
            <person name="Song X.-Z."/>
            <person name="Zhang L."/>
            <person name="Villasana D."/>
            <person name="Johnson A."/>
            <person name="Liu J."/>
            <person name="Liyanage D."/>
            <person name="Lorensuhewa L."/>
            <person name="Robinson T."/>
            <person name="Song A."/>
            <person name="Song B.-B."/>
            <person name="Dinh H."/>
            <person name="Thornton R."/>
            <person name="Coyle M."/>
            <person name="Francisco L."/>
            <person name="Jackson L."/>
            <person name="Javaid M."/>
            <person name="Korchina V."/>
            <person name="Kovar C."/>
            <person name="Mata R."/>
            <person name="Mathew T."/>
            <person name="Ngo R."/>
            <person name="Nguyen L."/>
            <person name="Nguyen N."/>
            <person name="Okwuonu G."/>
            <person name="Ongeri F."/>
            <person name="Pham C."/>
            <person name="Simmons D."/>
            <person name="Wilczek-Boney K."/>
            <person name="Hale W."/>
            <person name="Jakkamsetti A."/>
            <person name="Pham P."/>
            <person name="Ruth R."/>
            <person name="San Lucas F."/>
            <person name="Warren J."/>
            <person name="Zhang J."/>
            <person name="Zhao Z."/>
            <person name="Zhou C."/>
            <person name="Zhu D."/>
            <person name="Lee S."/>
            <person name="Bess C."/>
            <person name="Blankenburg K."/>
            <person name="Forbes L."/>
            <person name="Fu Q."/>
            <person name="Gubbala S."/>
            <person name="Hirani K."/>
            <person name="Jayaseelan J.C."/>
            <person name="Lara F."/>
            <person name="Munidasa M."/>
            <person name="Palculict T."/>
            <person name="Patil S."/>
            <person name="Pu L.-L."/>
            <person name="Saada N."/>
            <person name="Tang L."/>
            <person name="Weissenberger G."/>
            <person name="Zhu Y."/>
            <person name="Hemphill L."/>
            <person name="Shang Y."/>
            <person name="Youmans B."/>
            <person name="Ayvaz T."/>
            <person name="Ross M."/>
            <person name="Santibanez J."/>
            <person name="Aqrawi P."/>
            <person name="Gross S."/>
            <person name="Joshi V."/>
            <person name="Fowler G."/>
            <person name="Nazareth L."/>
            <person name="Reid J."/>
            <person name="Worley K."/>
            <person name="Petrosino J."/>
            <person name="Highlander S."/>
            <person name="Gibbs R."/>
        </authorList>
    </citation>
    <scope>NUCLEOTIDE SEQUENCE [LARGE SCALE GENOMIC DNA]</scope>
    <source>
        <strain evidence="5">ATCC 33030</strain>
    </source>
</reference>
<name>D7WF92_9CORY</name>
<evidence type="ECO:0000256" key="2">
    <source>
        <dbReference type="SAM" id="SignalP"/>
    </source>
</evidence>
<dbReference type="SUPFAM" id="SSF56300">
    <property type="entry name" value="Metallo-dependent phosphatases"/>
    <property type="match status" value="1"/>
</dbReference>
<evidence type="ECO:0000259" key="3">
    <source>
        <dbReference type="Pfam" id="PF00149"/>
    </source>
</evidence>
<dbReference type="InterPro" id="IPR004843">
    <property type="entry name" value="Calcineurin-like_PHP"/>
</dbReference>
<dbReference type="InterPro" id="IPR008963">
    <property type="entry name" value="Purple_acid_Pase-like_N"/>
</dbReference>
<comment type="caution">
    <text evidence="5">The sequence shown here is derived from an EMBL/GenBank/DDBJ whole genome shotgun (WGS) entry which is preliminary data.</text>
</comment>
<feature type="signal peptide" evidence="2">
    <location>
        <begin position="1"/>
        <end position="25"/>
    </location>
</feature>
<dbReference type="Pfam" id="PF16656">
    <property type="entry name" value="Pur_ac_phosph_N"/>
    <property type="match status" value="1"/>
</dbReference>